<gene>
    <name evidence="3" type="ordered locus">AciX9_3889</name>
</gene>
<dbReference type="InterPro" id="IPR029261">
    <property type="entry name" value="Transposase_Znf"/>
</dbReference>
<keyword evidence="4" id="KW-1185">Reference proteome</keyword>
<evidence type="ECO:0000259" key="2">
    <source>
        <dbReference type="Pfam" id="PF14690"/>
    </source>
</evidence>
<sequence>MRLKSCRACVPCPACGTCARKVHSRYKRRLADLLWDGVPVVIQLQTRRFFFVEPGCRRKIFTEPLPGTVARYGRRSCRLGEALRWLTLALGGRAGARLAERLGLVASRSTLLRELHHRRPVPPVEAPRVLGIDDWAWRKGHRYGTILCDLETRKVVDLLPDRDANSVAACLQQHPGTEIISRDGGGIYAEAARRAAPQAVQVADRWHLLRNLSEALCRAIAQHHRLFLQAARANRLEGPAPASPPDAPWSQRELLVQQANRQRRYERWDQVRELFLKTSASDQELARQLGIDHRTVKKFRTAEVYPEAKPRVRESIVDHHASYLDRRLKEGCRSSTRLWHELREQAFQGQRNSVSYWLQQRRSYRTRAGRPPERPALRASPRQVVWLILKAAPAAKDMLEETPCAKHLDCRGTRVTSKARSTASSSSNDKCTAEQASTSCACAC</sequence>
<feature type="domain" description="Transposase IS204/IS1001/IS1096/IS1165 zinc-finger" evidence="2">
    <location>
        <begin position="11"/>
        <end position="51"/>
    </location>
</feature>
<accession>E8X6L9</accession>
<dbReference type="EMBL" id="CP002482">
    <property type="protein sequence ID" value="ADW71169.1"/>
    <property type="molecule type" value="Genomic_DNA"/>
</dbReference>
<evidence type="ECO:0000313" key="4">
    <source>
        <dbReference type="Proteomes" id="UP000000343"/>
    </source>
</evidence>
<proteinExistence type="predicted"/>
<dbReference type="Proteomes" id="UP000000343">
    <property type="component" value="Plasmid pACIX902"/>
</dbReference>
<dbReference type="InterPro" id="IPR047951">
    <property type="entry name" value="Transpos_ISL3"/>
</dbReference>
<dbReference type="Pfam" id="PF14690">
    <property type="entry name" value="Zn_ribbon_ISL3"/>
    <property type="match status" value="1"/>
</dbReference>
<dbReference type="PANTHER" id="PTHR33498:SF1">
    <property type="entry name" value="TRANSPOSASE FOR INSERTION SEQUENCE ELEMENT IS1557"/>
    <property type="match status" value="1"/>
</dbReference>
<dbReference type="KEGG" id="acm:AciX9_3889"/>
<organism evidence="4">
    <name type="scientific">Granulicella tundricola (strain ATCC BAA-1859 / DSM 23138 / MP5ACTX9)</name>
    <dbReference type="NCBI Taxonomy" id="1198114"/>
    <lineage>
        <taxon>Bacteria</taxon>
        <taxon>Pseudomonadati</taxon>
        <taxon>Acidobacteriota</taxon>
        <taxon>Terriglobia</taxon>
        <taxon>Terriglobales</taxon>
        <taxon>Acidobacteriaceae</taxon>
        <taxon>Granulicella</taxon>
    </lineage>
</organism>
<name>E8X6L9_GRATM</name>
<dbReference type="Pfam" id="PF01610">
    <property type="entry name" value="DDE_Tnp_ISL3"/>
    <property type="match status" value="1"/>
</dbReference>
<dbReference type="AlphaFoldDB" id="E8X6L9"/>
<dbReference type="HOGENOM" id="CLU_029608_5_1_0"/>
<feature type="domain" description="Transposase IS204/IS1001/IS1096/IS1165 DDE" evidence="1">
    <location>
        <begin position="130"/>
        <end position="232"/>
    </location>
</feature>
<reference evidence="4" key="1">
    <citation type="submission" date="2011-01" db="EMBL/GenBank/DDBJ databases">
        <title>Complete sequence of plasmid2 of Acidobacterium sp. MP5ACTX9.</title>
        <authorList>
            <consortium name="US DOE Joint Genome Institute"/>
            <person name="Lucas S."/>
            <person name="Copeland A."/>
            <person name="Lapidus A."/>
            <person name="Cheng J.-F."/>
            <person name="Goodwin L."/>
            <person name="Pitluck S."/>
            <person name="Teshima H."/>
            <person name="Detter J.C."/>
            <person name="Han C."/>
            <person name="Tapia R."/>
            <person name="Land M."/>
            <person name="Hauser L."/>
            <person name="Kyrpides N."/>
            <person name="Ivanova N."/>
            <person name="Ovchinnikova G."/>
            <person name="Pagani I."/>
            <person name="Rawat S.R."/>
            <person name="Mannisto M."/>
            <person name="Haggblom M.M."/>
            <person name="Woyke T."/>
        </authorList>
    </citation>
    <scope>NUCLEOTIDE SEQUENCE [LARGE SCALE GENOMIC DNA]</scope>
    <source>
        <strain evidence="4">MP5ACTX9</strain>
        <plasmid evidence="4">Plasmid pACIX902</plasmid>
    </source>
</reference>
<dbReference type="InterPro" id="IPR002560">
    <property type="entry name" value="Transposase_DDE"/>
</dbReference>
<evidence type="ECO:0000313" key="3">
    <source>
        <dbReference type="EMBL" id="ADW71169.1"/>
    </source>
</evidence>
<protein>
    <submittedName>
        <fullName evidence="3">Transposase IS204/IS1001/IS1096/IS1165 family protein</fullName>
    </submittedName>
</protein>
<geneLocation type="plasmid" evidence="3 4">
    <name>pACIX902</name>
</geneLocation>
<evidence type="ECO:0000259" key="1">
    <source>
        <dbReference type="Pfam" id="PF01610"/>
    </source>
</evidence>
<dbReference type="NCBIfam" id="NF033550">
    <property type="entry name" value="transpos_ISL3"/>
    <property type="match status" value="1"/>
</dbReference>
<dbReference type="PANTHER" id="PTHR33498">
    <property type="entry name" value="TRANSPOSASE FOR INSERTION SEQUENCE ELEMENT IS1557"/>
    <property type="match status" value="1"/>
</dbReference>
<keyword evidence="3" id="KW-0614">Plasmid</keyword>